<dbReference type="Proteomes" id="UP000467193">
    <property type="component" value="Chromosome"/>
</dbReference>
<evidence type="ECO:0000256" key="1">
    <source>
        <dbReference type="ARBA" id="ARBA00022679"/>
    </source>
</evidence>
<proteinExistence type="predicted"/>
<reference evidence="5 6" key="1">
    <citation type="journal article" date="2019" name="Emerg. Microbes Infect.">
        <title>Comprehensive subspecies identification of 175 nontuberculous mycobacteria species based on 7547 genomic profiles.</title>
        <authorList>
            <person name="Matsumoto Y."/>
            <person name="Kinjo T."/>
            <person name="Motooka D."/>
            <person name="Nabeya D."/>
            <person name="Jung N."/>
            <person name="Uechi K."/>
            <person name="Horii T."/>
            <person name="Iida T."/>
            <person name="Fujita J."/>
            <person name="Nakamura S."/>
        </authorList>
    </citation>
    <scope>NUCLEOTIDE SEQUENCE [LARGE SCALE GENOMIC DNA]</scope>
    <source>
        <strain evidence="5 6">JCM 17899</strain>
    </source>
</reference>
<feature type="region of interest" description="Disordered" evidence="3">
    <location>
        <begin position="279"/>
        <end position="311"/>
    </location>
</feature>
<dbReference type="KEGG" id="msei:MSEDJ_00750"/>
<name>A0A7I7QI22_9MYCO</name>
<gene>
    <name evidence="5" type="primary">rbsK_1</name>
    <name evidence="5" type="ORF">MSEDJ_00750</name>
</gene>
<evidence type="ECO:0000313" key="5">
    <source>
        <dbReference type="EMBL" id="BBY25979.1"/>
    </source>
</evidence>
<dbReference type="PANTHER" id="PTHR10584">
    <property type="entry name" value="SUGAR KINASE"/>
    <property type="match status" value="1"/>
</dbReference>
<organism evidence="5 6">
    <name type="scientific">Mycolicibacterium sediminis</name>
    <dbReference type="NCBI Taxonomy" id="1286180"/>
    <lineage>
        <taxon>Bacteria</taxon>
        <taxon>Bacillati</taxon>
        <taxon>Actinomycetota</taxon>
        <taxon>Actinomycetes</taxon>
        <taxon>Mycobacteriales</taxon>
        <taxon>Mycobacteriaceae</taxon>
        <taxon>Mycolicibacterium</taxon>
    </lineage>
</organism>
<dbReference type="AlphaFoldDB" id="A0A7I7QI22"/>
<accession>A0A7I7QI22</accession>
<dbReference type="PRINTS" id="PR00990">
    <property type="entry name" value="RIBOKINASE"/>
</dbReference>
<dbReference type="EMBL" id="AP022588">
    <property type="protein sequence ID" value="BBY25979.1"/>
    <property type="molecule type" value="Genomic_DNA"/>
</dbReference>
<keyword evidence="2 5" id="KW-0418">Kinase</keyword>
<protein>
    <submittedName>
        <fullName evidence="5">Ribokinase</fullName>
    </submittedName>
</protein>
<dbReference type="GO" id="GO:0006796">
    <property type="term" value="P:phosphate-containing compound metabolic process"/>
    <property type="evidence" value="ECO:0007669"/>
    <property type="project" value="UniProtKB-ARBA"/>
</dbReference>
<sequence length="311" mass="31947">MVDALDNGHTDTVGVVVIGQMGRDVVVRVDDLPDPGGSVPGSGRREMLGGKGANQAVGLSQLRVPTALVAVAGDDIQGAALLRQAARDGIDVSCVPRRGPTALLVDVVDARGDRMLVEDVPETSLVTVDDLDRCSALFRSAEVVSIQAQQPRTTVLAAARYAARLGALVMVDGAPDAEALDELLPSVDVLRADATEAELIAGHAVETVDDATAVGKQVLAHGPDLVALAVPDVGDVLVWDGDHALFPHADVPVVDRTGAGDAFVAGLLAALRRGDDPRRAGELASAAAGSTVQRLGGRPDLSSLGGRQERS</sequence>
<dbReference type="RefSeq" id="WP_246230868.1">
    <property type="nucleotide sequence ID" value="NZ_AP022588.1"/>
</dbReference>
<dbReference type="Gene3D" id="3.40.1190.20">
    <property type="match status" value="1"/>
</dbReference>
<dbReference type="Pfam" id="PF00294">
    <property type="entry name" value="PfkB"/>
    <property type="match status" value="1"/>
</dbReference>
<evidence type="ECO:0000259" key="4">
    <source>
        <dbReference type="Pfam" id="PF00294"/>
    </source>
</evidence>
<feature type="domain" description="Carbohydrate kinase PfkB" evidence="4">
    <location>
        <begin position="15"/>
        <end position="300"/>
    </location>
</feature>
<dbReference type="InterPro" id="IPR029056">
    <property type="entry name" value="Ribokinase-like"/>
</dbReference>
<dbReference type="PANTHER" id="PTHR10584:SF166">
    <property type="entry name" value="RIBOKINASE"/>
    <property type="match status" value="1"/>
</dbReference>
<keyword evidence="6" id="KW-1185">Reference proteome</keyword>
<dbReference type="InterPro" id="IPR011611">
    <property type="entry name" value="PfkB_dom"/>
</dbReference>
<keyword evidence="1" id="KW-0808">Transferase</keyword>
<dbReference type="SUPFAM" id="SSF53613">
    <property type="entry name" value="Ribokinase-like"/>
    <property type="match status" value="1"/>
</dbReference>
<evidence type="ECO:0000256" key="2">
    <source>
        <dbReference type="ARBA" id="ARBA00022777"/>
    </source>
</evidence>
<dbReference type="GO" id="GO:0016301">
    <property type="term" value="F:kinase activity"/>
    <property type="evidence" value="ECO:0007669"/>
    <property type="project" value="UniProtKB-KW"/>
</dbReference>
<dbReference type="InterPro" id="IPR002139">
    <property type="entry name" value="Ribo/fructo_kinase"/>
</dbReference>
<evidence type="ECO:0000313" key="6">
    <source>
        <dbReference type="Proteomes" id="UP000467193"/>
    </source>
</evidence>
<evidence type="ECO:0000256" key="3">
    <source>
        <dbReference type="SAM" id="MobiDB-lite"/>
    </source>
</evidence>